<accession>A0A6J7UIW8</accession>
<evidence type="ECO:0000313" key="1">
    <source>
        <dbReference type="EMBL" id="CAB5065760.1"/>
    </source>
</evidence>
<dbReference type="InterPro" id="IPR036188">
    <property type="entry name" value="FAD/NAD-bd_sf"/>
</dbReference>
<organism evidence="1">
    <name type="scientific">freshwater metagenome</name>
    <dbReference type="NCBI Taxonomy" id="449393"/>
    <lineage>
        <taxon>unclassified sequences</taxon>
        <taxon>metagenomes</taxon>
        <taxon>ecological metagenomes</taxon>
    </lineage>
</organism>
<dbReference type="EMBL" id="CAFBQV010000131">
    <property type="protein sequence ID" value="CAB5065760.1"/>
    <property type="molecule type" value="Genomic_DNA"/>
</dbReference>
<protein>
    <submittedName>
        <fullName evidence="1">Unannotated protein</fullName>
    </submittedName>
</protein>
<reference evidence="1" key="1">
    <citation type="submission" date="2020-05" db="EMBL/GenBank/DDBJ databases">
        <authorList>
            <person name="Chiriac C."/>
            <person name="Salcher M."/>
            <person name="Ghai R."/>
            <person name="Kavagutti S V."/>
        </authorList>
    </citation>
    <scope>NUCLEOTIDE SEQUENCE</scope>
</reference>
<proteinExistence type="predicted"/>
<sequence>MAINDQTSQVFDAIIIGGGHNGLVCAAYLAKAGQRVIVIEARSEVGGTASSEQYDGVTVNICNCDHLTFRTTGVMQDLDLASHGLKYLDADPTQLSTSWDDRRIWPHFNDLNRTLEVIKQFFPDEVDGYRAYAKDSMPAVELILEAASQIPSRGSLISKVLARRGKGVTTMLRWSKMSASQVLRRYFKSELLIGPALAIGPTVWGVSPHTPGTGLGALTYAMRHVAKVGRPVGGSGMVPISLRRSIESNSGVVMTNTRVSGILCEQSKVRGVQLTDGTEICAPIVVSACNPHDTFLKWLKNPPASAKPLVEKWRATPHFEGYESKIDARITSRPVYRNIDEQLMRNLGVDPLSATMVVSPTTQDLHRGFEMISRGEILERPAMLVNLPSVLDPSMSNGRDEVFSLEALFTPFSFKGGWQTNAEPERWLNRYAELVEPGFIESIANWRCMTPASYETEFFLPKGHATSFSGGPLAALLNSQPELTRYTTPIKGLYLTGAATFPGAGVWGASGKNAAETILRK</sequence>
<dbReference type="PANTHER" id="PTHR10668:SF103">
    <property type="entry name" value="PYRIDINE NUCLEOTIDE-DISULFIDE OXIDOREDUCTASE DOMAIN-CONTAINING PROTEIN 2"/>
    <property type="match status" value="1"/>
</dbReference>
<dbReference type="PANTHER" id="PTHR10668">
    <property type="entry name" value="PHYTOENE DEHYDROGENASE"/>
    <property type="match status" value="1"/>
</dbReference>
<dbReference type="SUPFAM" id="SSF51905">
    <property type="entry name" value="FAD/NAD(P)-binding domain"/>
    <property type="match status" value="1"/>
</dbReference>
<dbReference type="Gene3D" id="3.50.50.60">
    <property type="entry name" value="FAD/NAD(P)-binding domain"/>
    <property type="match status" value="2"/>
</dbReference>
<gene>
    <name evidence="1" type="ORF">UFOPK4345_00868</name>
</gene>
<name>A0A6J7UIW8_9ZZZZ</name>
<dbReference type="AlphaFoldDB" id="A0A6J7UIW8"/>
<dbReference type="Pfam" id="PF13450">
    <property type="entry name" value="NAD_binding_8"/>
    <property type="match status" value="1"/>
</dbReference>